<feature type="signal peptide" evidence="2">
    <location>
        <begin position="1"/>
        <end position="19"/>
    </location>
</feature>
<dbReference type="AlphaFoldDB" id="A0A317FBG5"/>
<evidence type="ECO:0000313" key="3">
    <source>
        <dbReference type="EMBL" id="PWS35813.1"/>
    </source>
</evidence>
<dbReference type="Proteomes" id="UP000245765">
    <property type="component" value="Unassembled WGS sequence"/>
</dbReference>
<accession>A0A317FBG5</accession>
<feature type="compositionally biased region" description="Polar residues" evidence="1">
    <location>
        <begin position="30"/>
        <end position="45"/>
    </location>
</feature>
<comment type="caution">
    <text evidence="3">The sequence shown here is derived from an EMBL/GenBank/DDBJ whole genome shotgun (WGS) entry which is preliminary data.</text>
</comment>
<feature type="chain" id="PRO_5016321938" description="Translation initiation factor IF-2" evidence="2">
    <location>
        <begin position="20"/>
        <end position="121"/>
    </location>
</feature>
<feature type="region of interest" description="Disordered" evidence="1">
    <location>
        <begin position="17"/>
        <end position="121"/>
    </location>
</feature>
<evidence type="ECO:0000313" key="4">
    <source>
        <dbReference type="Proteomes" id="UP000245765"/>
    </source>
</evidence>
<gene>
    <name evidence="3" type="ORF">DFH01_19755</name>
</gene>
<protein>
    <recommendedName>
        <fullName evidence="5">Translation initiation factor IF-2</fullName>
    </recommendedName>
</protein>
<reference evidence="4" key="1">
    <citation type="submission" date="2018-05" db="EMBL/GenBank/DDBJ databases">
        <authorList>
            <person name="Du Z."/>
            <person name="Wang X."/>
        </authorList>
    </citation>
    <scope>NUCLEOTIDE SEQUENCE [LARGE SCALE GENOMIC DNA]</scope>
    <source>
        <strain evidence="4">CQN31</strain>
    </source>
</reference>
<evidence type="ECO:0000256" key="2">
    <source>
        <dbReference type="SAM" id="SignalP"/>
    </source>
</evidence>
<proteinExistence type="predicted"/>
<evidence type="ECO:0000256" key="1">
    <source>
        <dbReference type="SAM" id="MobiDB-lite"/>
    </source>
</evidence>
<sequence length="121" mass="12007">MRTLLLVACLLTLGGTAGAQLRSGPDAPAVSSQLPPSLPPGNSQPGPEGEVRAPGVAPDPRAGAGIPRPPGPPSGHEVLGGPPVPGARRPDHSEGFFTNRDVIPPRVGGAPMQSGTPPAGR</sequence>
<keyword evidence="4" id="KW-1185">Reference proteome</keyword>
<dbReference type="EMBL" id="QGNA01000004">
    <property type="protein sequence ID" value="PWS35813.1"/>
    <property type="molecule type" value="Genomic_DNA"/>
</dbReference>
<keyword evidence="2" id="KW-0732">Signal</keyword>
<evidence type="ECO:0008006" key="5">
    <source>
        <dbReference type="Google" id="ProtNLM"/>
    </source>
</evidence>
<organism evidence="3 4">
    <name type="scientific">Falsiroseomonas bella</name>
    <dbReference type="NCBI Taxonomy" id="2184016"/>
    <lineage>
        <taxon>Bacteria</taxon>
        <taxon>Pseudomonadati</taxon>
        <taxon>Pseudomonadota</taxon>
        <taxon>Alphaproteobacteria</taxon>
        <taxon>Acetobacterales</taxon>
        <taxon>Roseomonadaceae</taxon>
        <taxon>Falsiroseomonas</taxon>
    </lineage>
</organism>
<name>A0A317FBG5_9PROT</name>